<protein>
    <submittedName>
        <fullName evidence="5">Sirohydrochlorin ferrochelatase</fullName>
    </submittedName>
</protein>
<dbReference type="STRING" id="660517.SAMN04487946_10960"/>
<evidence type="ECO:0000313" key="6">
    <source>
        <dbReference type="Proteomes" id="UP000199170"/>
    </source>
</evidence>
<proteinExistence type="predicted"/>
<dbReference type="RefSeq" id="WP_089767985.1">
    <property type="nucleotide sequence ID" value="NZ_FNPB01000009.1"/>
</dbReference>
<accession>A0A1H3IAP6</accession>
<dbReference type="SUPFAM" id="SSF53800">
    <property type="entry name" value="Chelatase"/>
    <property type="match status" value="2"/>
</dbReference>
<dbReference type="PANTHER" id="PTHR33542:SF3">
    <property type="entry name" value="SIROHYDROCHLORIN FERROCHELATASE, CHLOROPLASTIC"/>
    <property type="match status" value="1"/>
</dbReference>
<dbReference type="InterPro" id="IPR002762">
    <property type="entry name" value="CbiX-like"/>
</dbReference>
<keyword evidence="6" id="KW-1185">Reference proteome</keyword>
<dbReference type="InterPro" id="IPR050963">
    <property type="entry name" value="Sirohydro_Cobaltochel/CbiX"/>
</dbReference>
<organism evidence="5 6">
    <name type="scientific">Halobellus clavatus</name>
    <dbReference type="NCBI Taxonomy" id="660517"/>
    <lineage>
        <taxon>Archaea</taxon>
        <taxon>Methanobacteriati</taxon>
        <taxon>Methanobacteriota</taxon>
        <taxon>Stenosarchaea group</taxon>
        <taxon>Halobacteria</taxon>
        <taxon>Halobacteriales</taxon>
        <taxon>Haloferacaceae</taxon>
        <taxon>Halobellus</taxon>
    </lineage>
</organism>
<dbReference type="AlphaFoldDB" id="A0A1H3IAP6"/>
<keyword evidence="4" id="KW-0170">Cobalt</keyword>
<evidence type="ECO:0000256" key="4">
    <source>
        <dbReference type="ARBA" id="ARBA00023285"/>
    </source>
</evidence>
<dbReference type="GO" id="GO:0009236">
    <property type="term" value="P:cobalamin biosynthetic process"/>
    <property type="evidence" value="ECO:0007669"/>
    <property type="project" value="UniProtKB-KW"/>
</dbReference>
<dbReference type="GO" id="GO:0046872">
    <property type="term" value="F:metal ion binding"/>
    <property type="evidence" value="ECO:0007669"/>
    <property type="project" value="UniProtKB-KW"/>
</dbReference>
<dbReference type="Pfam" id="PF01903">
    <property type="entry name" value="CbiX"/>
    <property type="match status" value="2"/>
</dbReference>
<name>A0A1H3IAP6_9EURY</name>
<gene>
    <name evidence="5" type="ORF">SAMN04487946_10960</name>
</gene>
<keyword evidence="3" id="KW-0456">Lyase</keyword>
<evidence type="ECO:0000256" key="1">
    <source>
        <dbReference type="ARBA" id="ARBA00022573"/>
    </source>
</evidence>
<dbReference type="EMBL" id="FNPB01000009">
    <property type="protein sequence ID" value="SDY24014.1"/>
    <property type="molecule type" value="Genomic_DNA"/>
</dbReference>
<evidence type="ECO:0000313" key="5">
    <source>
        <dbReference type="EMBL" id="SDY24014.1"/>
    </source>
</evidence>
<evidence type="ECO:0000256" key="2">
    <source>
        <dbReference type="ARBA" id="ARBA00022723"/>
    </source>
</evidence>
<sequence>MTSESILLIGRTTRNAHEVLEAHAERLRRRSAVDDVEVATYESEPIRELKEQFERISADTVYAVPMCAAHSHDTIDGVPAALSSVAGDVHYCEPLGQSPAVTEVIEEKGANLIPASEDVSLILVGFGSSSKPYHRQTTDYHAARLREQSGYGEVLTCYLLQNPTVECARYNTSNTQSVAVPLFLTRTEATESRIPGELDLARGGIEYADPLGAHPRITDAVHAEVEKQRALAGDDNASAASFEAQLTRTKRPIATDGEGIQRY</sequence>
<dbReference type="Proteomes" id="UP000199170">
    <property type="component" value="Unassembled WGS sequence"/>
</dbReference>
<keyword evidence="2" id="KW-0479">Metal-binding</keyword>
<dbReference type="PANTHER" id="PTHR33542">
    <property type="entry name" value="SIROHYDROCHLORIN FERROCHELATASE, CHLOROPLASTIC"/>
    <property type="match status" value="1"/>
</dbReference>
<dbReference type="GO" id="GO:0016829">
    <property type="term" value="F:lyase activity"/>
    <property type="evidence" value="ECO:0007669"/>
    <property type="project" value="UniProtKB-KW"/>
</dbReference>
<evidence type="ECO:0000256" key="3">
    <source>
        <dbReference type="ARBA" id="ARBA00023239"/>
    </source>
</evidence>
<reference evidence="6" key="1">
    <citation type="submission" date="2016-10" db="EMBL/GenBank/DDBJ databases">
        <authorList>
            <person name="Varghese N."/>
            <person name="Submissions S."/>
        </authorList>
    </citation>
    <scope>NUCLEOTIDE SEQUENCE [LARGE SCALE GENOMIC DNA]</scope>
    <source>
        <strain evidence="6">CGMCC 1.10118</strain>
    </source>
</reference>
<dbReference type="Gene3D" id="3.40.50.1400">
    <property type="match status" value="2"/>
</dbReference>
<keyword evidence="1" id="KW-0169">Cobalamin biosynthesis</keyword>
<dbReference type="CDD" id="cd03416">
    <property type="entry name" value="CbiX_SirB_N"/>
    <property type="match status" value="1"/>
</dbReference>
<dbReference type="OrthoDB" id="210934at2157"/>